<dbReference type="Pfam" id="PF07885">
    <property type="entry name" value="Ion_trans_2"/>
    <property type="match status" value="1"/>
</dbReference>
<dbReference type="InterPro" id="IPR050721">
    <property type="entry name" value="Trk_Ktr_HKT_K-transport"/>
</dbReference>
<comment type="caution">
    <text evidence="5">The sequence shown here is derived from an EMBL/GenBank/DDBJ whole genome shotgun (WGS) entry which is preliminary data.</text>
</comment>
<dbReference type="InterPro" id="IPR036291">
    <property type="entry name" value="NAD(P)-bd_dom_sf"/>
</dbReference>
<dbReference type="InterPro" id="IPR013099">
    <property type="entry name" value="K_chnl_dom"/>
</dbReference>
<evidence type="ECO:0000259" key="4">
    <source>
        <dbReference type="PROSITE" id="PS51202"/>
    </source>
</evidence>
<dbReference type="Gene3D" id="1.10.287.70">
    <property type="match status" value="1"/>
</dbReference>
<dbReference type="Gene3D" id="3.30.70.1450">
    <property type="entry name" value="Regulator of K+ conductance, C-terminal domain"/>
    <property type="match status" value="1"/>
</dbReference>
<evidence type="ECO:0000256" key="1">
    <source>
        <dbReference type="ARBA" id="ARBA00004651"/>
    </source>
</evidence>
<keyword evidence="2" id="KW-0472">Membrane</keyword>
<evidence type="ECO:0000313" key="5">
    <source>
        <dbReference type="EMBL" id="NNJ25871.1"/>
    </source>
</evidence>
<dbReference type="Pfam" id="PF02254">
    <property type="entry name" value="TrkA_N"/>
    <property type="match status" value="1"/>
</dbReference>
<evidence type="ECO:0000313" key="6">
    <source>
        <dbReference type="Proteomes" id="UP000609651"/>
    </source>
</evidence>
<keyword evidence="2" id="KW-1133">Transmembrane helix</keyword>
<dbReference type="RefSeq" id="WP_171186310.1">
    <property type="nucleotide sequence ID" value="NZ_WTPX01000052.1"/>
</dbReference>
<dbReference type="SUPFAM" id="SSF81324">
    <property type="entry name" value="Voltage-gated potassium channels"/>
    <property type="match status" value="1"/>
</dbReference>
<accession>A0ABX1VD27</accession>
<feature type="transmembrane region" description="Helical" evidence="2">
    <location>
        <begin position="70"/>
        <end position="95"/>
    </location>
</feature>
<dbReference type="Proteomes" id="UP000609651">
    <property type="component" value="Unassembled WGS sequence"/>
</dbReference>
<sequence length="344" mass="36989">MPLGFLLPPKTVRRFVVAGGMLVGLTAAGIVGFRMTESYNWLDAAWLAIVTLTTVGAYDEPLSPNGKLFAMGYLFCGLGVASYSLFALGQTVVSTEFHRLWERRRMIQRIEAMSGHSVVCGLGRMGQGVCEYLARRERAFVVIDKDEDLLQEVCADRGWAWVAGDAADDAVLKEAGVDQAASLTTALPTDAENLYVVLSARLLSDKLQIVARATEERAILKLERAGADRVVSPLASGAVKMARFMLNPHVEDFLAIADDRDSDLELADVTIAEGSYLCGRSLKESGLSERGLMVVGIRRGDGERLMPPPPDAVLSAGDCLFTFGKGAAINSLTQKDGIEDSAGP</sequence>
<dbReference type="InterPro" id="IPR006037">
    <property type="entry name" value="RCK_C"/>
</dbReference>
<evidence type="ECO:0000256" key="2">
    <source>
        <dbReference type="SAM" id="Phobius"/>
    </source>
</evidence>
<dbReference type="Pfam" id="PF02080">
    <property type="entry name" value="TrkA_C"/>
    <property type="match status" value="1"/>
</dbReference>
<reference evidence="5 6" key="1">
    <citation type="journal article" date="2020" name="Syst. Appl. Microbiol.">
        <title>Alienimonas chondri sp. nov., a novel planctomycete isolated from the biofilm of the red alga Chondrus crispus.</title>
        <authorList>
            <person name="Vitorino I."/>
            <person name="Albuquerque L."/>
            <person name="Wiegand S."/>
            <person name="Kallscheuer N."/>
            <person name="da Costa M.S."/>
            <person name="Lobo-da-Cunha A."/>
            <person name="Jogler C."/>
            <person name="Lage O.M."/>
        </authorList>
    </citation>
    <scope>NUCLEOTIDE SEQUENCE [LARGE SCALE GENOMIC DNA]</scope>
    <source>
        <strain evidence="5 6">LzC2</strain>
    </source>
</reference>
<proteinExistence type="predicted"/>
<feature type="transmembrane region" description="Helical" evidence="2">
    <location>
        <begin position="12"/>
        <end position="33"/>
    </location>
</feature>
<dbReference type="InterPro" id="IPR036721">
    <property type="entry name" value="RCK_C_sf"/>
</dbReference>
<feature type="domain" description="RCK N-terminal" evidence="3">
    <location>
        <begin position="114"/>
        <end position="231"/>
    </location>
</feature>
<dbReference type="InterPro" id="IPR003148">
    <property type="entry name" value="RCK_N"/>
</dbReference>
<dbReference type="PANTHER" id="PTHR43833">
    <property type="entry name" value="POTASSIUM CHANNEL PROTEIN 2-RELATED-RELATED"/>
    <property type="match status" value="1"/>
</dbReference>
<keyword evidence="6" id="KW-1185">Reference proteome</keyword>
<dbReference type="EMBL" id="WTPX01000052">
    <property type="protein sequence ID" value="NNJ25871.1"/>
    <property type="molecule type" value="Genomic_DNA"/>
</dbReference>
<evidence type="ECO:0000259" key="3">
    <source>
        <dbReference type="PROSITE" id="PS51201"/>
    </source>
</evidence>
<dbReference type="PROSITE" id="PS51202">
    <property type="entry name" value="RCK_C"/>
    <property type="match status" value="1"/>
</dbReference>
<organism evidence="5 6">
    <name type="scientific">Alienimonas chondri</name>
    <dbReference type="NCBI Taxonomy" id="2681879"/>
    <lineage>
        <taxon>Bacteria</taxon>
        <taxon>Pseudomonadati</taxon>
        <taxon>Planctomycetota</taxon>
        <taxon>Planctomycetia</taxon>
        <taxon>Planctomycetales</taxon>
        <taxon>Planctomycetaceae</taxon>
        <taxon>Alienimonas</taxon>
    </lineage>
</organism>
<dbReference type="SUPFAM" id="SSF51735">
    <property type="entry name" value="NAD(P)-binding Rossmann-fold domains"/>
    <property type="match status" value="1"/>
</dbReference>
<dbReference type="PROSITE" id="PS51201">
    <property type="entry name" value="RCK_N"/>
    <property type="match status" value="1"/>
</dbReference>
<dbReference type="PANTHER" id="PTHR43833:SF9">
    <property type="entry name" value="POTASSIUM CHANNEL PROTEIN YUGO-RELATED"/>
    <property type="match status" value="1"/>
</dbReference>
<feature type="transmembrane region" description="Helical" evidence="2">
    <location>
        <begin position="40"/>
        <end position="58"/>
    </location>
</feature>
<protein>
    <submittedName>
        <fullName evidence="5">Glutathione-regulated potassium-efflux system protein KefC</fullName>
    </submittedName>
</protein>
<dbReference type="Gene3D" id="3.40.50.720">
    <property type="entry name" value="NAD(P)-binding Rossmann-like Domain"/>
    <property type="match status" value="1"/>
</dbReference>
<name>A0ABX1VD27_9PLAN</name>
<feature type="domain" description="RCK C-terminal" evidence="4">
    <location>
        <begin position="254"/>
        <end position="338"/>
    </location>
</feature>
<keyword evidence="2" id="KW-0812">Transmembrane</keyword>
<comment type="subcellular location">
    <subcellularLocation>
        <location evidence="1">Cell membrane</location>
        <topology evidence="1">Multi-pass membrane protein</topology>
    </subcellularLocation>
</comment>
<gene>
    <name evidence="5" type="primary">kefC_1</name>
    <name evidence="5" type="ORF">LzC2_19470</name>
</gene>
<dbReference type="SUPFAM" id="SSF116726">
    <property type="entry name" value="TrkA C-terminal domain-like"/>
    <property type="match status" value="1"/>
</dbReference>